<sequence length="641" mass="69451">MAGDAHAAIDAVWKRESARIVAGLTRMVRDVGLAEELAQDALVAALEQWPRDGVPGNPGAWLMTTAKRRAVDGMRRGERLERNHERLAHALRTAEETGPEADDDVLRLMFVSCHPVLSREARAALTLKLLGGLTTEEIARAFLTPEATVAQRILRAKRTLARERIPFEMPEAGERAERLRSVLDVVYLVFNEGYTATAGDDLIRADLCREALRLGRMLAALVPGEAEVHGLVALMELTASRAAARTGPSGEPVPLHEQNRGRWDLLLIRRGFTALLTARSLGAPPGPYVLQAAIAAVHAGARGADDTDWARIVALYERLERVLPTPVVRLNHAVSVARVAGPETALALTDTLDLGDYHLLPAVRADLLSRLGRHPEAAAEFTRAAALTRNAPERALLLRRAEASAAAVPSFAAAVESFLAGLDAPAARSYGRTLRRLARDLGDPPLTEVTPALAAAAFTAAWHGAAPRTWNRHHSALRTFSRTAPTGDLTAALPRRKVPPGHPEPLDRGTVEALLSLATAAPRERALWRIVYESAAPAAVALSLNVEDLDLAADRAVIAGGRELRWYPATTDLLRSLVGSRTSGPLFLAERRPAPARGATGLCPRTGRGRLSYERAELLFKRHTGHTLHRLREARRLHLGF</sequence>
<dbReference type="Gene3D" id="1.10.10.10">
    <property type="entry name" value="Winged helix-like DNA-binding domain superfamily/Winged helix DNA-binding domain"/>
    <property type="match status" value="1"/>
</dbReference>
<evidence type="ECO:0000256" key="6">
    <source>
        <dbReference type="PROSITE-ProRule" id="PRU01248"/>
    </source>
</evidence>
<dbReference type="Pfam" id="PF20239">
    <property type="entry name" value="DUF6596"/>
    <property type="match status" value="1"/>
</dbReference>
<evidence type="ECO:0000259" key="9">
    <source>
        <dbReference type="PROSITE" id="PS51900"/>
    </source>
</evidence>
<evidence type="ECO:0000313" key="10">
    <source>
        <dbReference type="EMBL" id="GAA3211041.1"/>
    </source>
</evidence>
<dbReference type="Proteomes" id="UP001501237">
    <property type="component" value="Unassembled WGS sequence"/>
</dbReference>
<proteinExistence type="inferred from homology"/>
<evidence type="ECO:0000256" key="5">
    <source>
        <dbReference type="ARBA" id="ARBA00023163"/>
    </source>
</evidence>
<dbReference type="InterPro" id="IPR011010">
    <property type="entry name" value="DNA_brk_join_enz"/>
</dbReference>
<evidence type="ECO:0000256" key="7">
    <source>
        <dbReference type="SAM" id="MobiDB-lite"/>
    </source>
</evidence>
<evidence type="ECO:0000259" key="8">
    <source>
        <dbReference type="PROSITE" id="PS51898"/>
    </source>
</evidence>
<dbReference type="PROSITE" id="PS51900">
    <property type="entry name" value="CB"/>
    <property type="match status" value="1"/>
</dbReference>
<dbReference type="InterPro" id="IPR036388">
    <property type="entry name" value="WH-like_DNA-bd_sf"/>
</dbReference>
<evidence type="ECO:0000256" key="4">
    <source>
        <dbReference type="ARBA" id="ARBA00023125"/>
    </source>
</evidence>
<dbReference type="Pfam" id="PF08281">
    <property type="entry name" value="Sigma70_r4_2"/>
    <property type="match status" value="1"/>
</dbReference>
<evidence type="ECO:0000256" key="2">
    <source>
        <dbReference type="ARBA" id="ARBA00023015"/>
    </source>
</evidence>
<keyword evidence="5" id="KW-0804">Transcription</keyword>
<keyword evidence="11" id="KW-1185">Reference proteome</keyword>
<dbReference type="SUPFAM" id="SSF56349">
    <property type="entry name" value="DNA breaking-rejoining enzymes"/>
    <property type="match status" value="1"/>
</dbReference>
<protein>
    <recommendedName>
        <fullName evidence="12">RNA polymerase ECF family sigma subunit</fullName>
    </recommendedName>
</protein>
<evidence type="ECO:0000256" key="1">
    <source>
        <dbReference type="ARBA" id="ARBA00010641"/>
    </source>
</evidence>
<dbReference type="InterPro" id="IPR013324">
    <property type="entry name" value="RNA_pol_sigma_r3/r4-like"/>
</dbReference>
<dbReference type="PANTHER" id="PTHR47756">
    <property type="entry name" value="BLL6612 PROTEIN-RELATED"/>
    <property type="match status" value="1"/>
</dbReference>
<dbReference type="SUPFAM" id="SSF88659">
    <property type="entry name" value="Sigma3 and sigma4 domains of RNA polymerase sigma factors"/>
    <property type="match status" value="1"/>
</dbReference>
<feature type="region of interest" description="Disordered" evidence="7">
    <location>
        <begin position="488"/>
        <end position="507"/>
    </location>
</feature>
<organism evidence="10 11">
    <name type="scientific">Actinocorallia longicatena</name>
    <dbReference type="NCBI Taxonomy" id="111803"/>
    <lineage>
        <taxon>Bacteria</taxon>
        <taxon>Bacillati</taxon>
        <taxon>Actinomycetota</taxon>
        <taxon>Actinomycetes</taxon>
        <taxon>Streptosporangiales</taxon>
        <taxon>Thermomonosporaceae</taxon>
        <taxon>Actinocorallia</taxon>
    </lineage>
</organism>
<dbReference type="InterPro" id="IPR044068">
    <property type="entry name" value="CB"/>
</dbReference>
<comment type="similarity">
    <text evidence="1">Belongs to the sigma-70 factor family. ECF subfamily.</text>
</comment>
<dbReference type="SUPFAM" id="SSF88946">
    <property type="entry name" value="Sigma2 domain of RNA polymerase sigma factors"/>
    <property type="match status" value="1"/>
</dbReference>
<comment type="caution">
    <text evidence="10">The sequence shown here is derived from an EMBL/GenBank/DDBJ whole genome shotgun (WGS) entry which is preliminary data.</text>
</comment>
<dbReference type="InterPro" id="IPR013249">
    <property type="entry name" value="RNA_pol_sigma70_r4_t2"/>
</dbReference>
<gene>
    <name evidence="10" type="ORF">GCM10010468_29430</name>
</gene>
<dbReference type="Gene3D" id="1.10.1740.10">
    <property type="match status" value="1"/>
</dbReference>
<evidence type="ECO:0000313" key="11">
    <source>
        <dbReference type="Proteomes" id="UP001501237"/>
    </source>
</evidence>
<dbReference type="Pfam" id="PF04542">
    <property type="entry name" value="Sigma70_r2"/>
    <property type="match status" value="1"/>
</dbReference>
<feature type="domain" description="Tyr recombinase" evidence="8">
    <location>
        <begin position="501"/>
        <end position="641"/>
    </location>
</feature>
<feature type="domain" description="Core-binding (CB)" evidence="9">
    <location>
        <begin position="409"/>
        <end position="485"/>
    </location>
</feature>
<accession>A0ABP6Q8U6</accession>
<dbReference type="InterPro" id="IPR013325">
    <property type="entry name" value="RNA_pol_sigma_r2"/>
</dbReference>
<name>A0ABP6Q8U6_9ACTN</name>
<dbReference type="InterPro" id="IPR002104">
    <property type="entry name" value="Integrase_catalytic"/>
</dbReference>
<evidence type="ECO:0008006" key="12">
    <source>
        <dbReference type="Google" id="ProtNLM"/>
    </source>
</evidence>
<keyword evidence="4 6" id="KW-0238">DNA-binding</keyword>
<dbReference type="InterPro" id="IPR046531">
    <property type="entry name" value="DUF6596"/>
</dbReference>
<dbReference type="InterPro" id="IPR007627">
    <property type="entry name" value="RNA_pol_sigma70_r2"/>
</dbReference>
<keyword evidence="2" id="KW-0805">Transcription regulation</keyword>
<dbReference type="PROSITE" id="PS51898">
    <property type="entry name" value="TYR_RECOMBINASE"/>
    <property type="match status" value="1"/>
</dbReference>
<dbReference type="RefSeq" id="WP_344827996.1">
    <property type="nucleotide sequence ID" value="NZ_BAAAUV010000006.1"/>
</dbReference>
<reference evidence="11" key="1">
    <citation type="journal article" date="2019" name="Int. J. Syst. Evol. Microbiol.">
        <title>The Global Catalogue of Microorganisms (GCM) 10K type strain sequencing project: providing services to taxonomists for standard genome sequencing and annotation.</title>
        <authorList>
            <consortium name="The Broad Institute Genomics Platform"/>
            <consortium name="The Broad Institute Genome Sequencing Center for Infectious Disease"/>
            <person name="Wu L."/>
            <person name="Ma J."/>
        </authorList>
    </citation>
    <scope>NUCLEOTIDE SEQUENCE [LARGE SCALE GENOMIC DNA]</scope>
    <source>
        <strain evidence="11">JCM 9377</strain>
    </source>
</reference>
<keyword evidence="3" id="KW-0731">Sigma factor</keyword>
<evidence type="ECO:0000256" key="3">
    <source>
        <dbReference type="ARBA" id="ARBA00023082"/>
    </source>
</evidence>
<dbReference type="EMBL" id="BAAAUV010000006">
    <property type="protein sequence ID" value="GAA3211041.1"/>
    <property type="molecule type" value="Genomic_DNA"/>
</dbReference>
<dbReference type="PANTHER" id="PTHR47756:SF1">
    <property type="entry name" value="BLL0085 PROTEIN"/>
    <property type="match status" value="1"/>
</dbReference>